<proteinExistence type="predicted"/>
<feature type="region of interest" description="Disordered" evidence="1">
    <location>
        <begin position="112"/>
        <end position="132"/>
    </location>
</feature>
<gene>
    <name evidence="3" type="ORF">Terrestrivirus1_357</name>
</gene>
<keyword evidence="2" id="KW-1133">Transmembrane helix</keyword>
<keyword evidence="2" id="KW-0472">Membrane</keyword>
<evidence type="ECO:0000256" key="2">
    <source>
        <dbReference type="SAM" id="Phobius"/>
    </source>
</evidence>
<feature type="transmembrane region" description="Helical" evidence="2">
    <location>
        <begin position="142"/>
        <end position="162"/>
    </location>
</feature>
<evidence type="ECO:0000256" key="1">
    <source>
        <dbReference type="SAM" id="MobiDB-lite"/>
    </source>
</evidence>
<sequence length="179" mass="20094">MPHLKNIIYIAFVFVFLFCTLACNCQEELNPNCETLGLTDYCYCNNDTACSNEQISCLYRPCRIFCNGENSCQNLTVYIEEHIGFVLGCNGLNACLGIWVLGPMFDNKPCPNNSTEPEPTQIPIDPTNPTEPTDRLSTGVTLGIFFGVISIVILFIVGIFIYKHVFTNNVNTDDRIRMI</sequence>
<keyword evidence="2" id="KW-0812">Transmembrane</keyword>
<name>A0A3G4ZPF6_9VIRU</name>
<dbReference type="EMBL" id="MK071979">
    <property type="protein sequence ID" value="AYV75483.1"/>
    <property type="molecule type" value="Genomic_DNA"/>
</dbReference>
<protein>
    <submittedName>
        <fullName evidence="3">Uncharacterized protein</fullName>
    </submittedName>
</protein>
<evidence type="ECO:0000313" key="3">
    <source>
        <dbReference type="EMBL" id="AYV75483.1"/>
    </source>
</evidence>
<reference evidence="3" key="1">
    <citation type="submission" date="2018-10" db="EMBL/GenBank/DDBJ databases">
        <title>Hidden diversity of soil giant viruses.</title>
        <authorList>
            <person name="Schulz F."/>
            <person name="Alteio L."/>
            <person name="Goudeau D."/>
            <person name="Ryan E.M."/>
            <person name="Malmstrom R.R."/>
            <person name="Blanchard J."/>
            <person name="Woyke T."/>
        </authorList>
    </citation>
    <scope>NUCLEOTIDE SEQUENCE</scope>
    <source>
        <strain evidence="3">TEV1</strain>
    </source>
</reference>
<accession>A0A3G4ZPF6</accession>
<organism evidence="3">
    <name type="scientific">Terrestrivirus sp</name>
    <dbReference type="NCBI Taxonomy" id="2487775"/>
    <lineage>
        <taxon>Viruses</taxon>
        <taxon>Varidnaviria</taxon>
        <taxon>Bamfordvirae</taxon>
        <taxon>Nucleocytoviricota</taxon>
        <taxon>Megaviricetes</taxon>
        <taxon>Imitervirales</taxon>
        <taxon>Mimiviridae</taxon>
        <taxon>Klosneuvirinae</taxon>
    </lineage>
</organism>